<evidence type="ECO:0000313" key="3">
    <source>
        <dbReference type="Proteomes" id="UP000001873"/>
    </source>
</evidence>
<keyword evidence="1" id="KW-1133">Transmembrane helix</keyword>
<protein>
    <submittedName>
        <fullName evidence="2">Uncharacterized protein</fullName>
    </submittedName>
</protein>
<dbReference type="AlphaFoldDB" id="B4U3R7"/>
<name>B4U3R7_STREM</name>
<keyword evidence="1" id="KW-0472">Membrane</keyword>
<gene>
    <name evidence="2" type="ordered locus">Sez_1298</name>
</gene>
<dbReference type="KEGG" id="sez:Sez_1298"/>
<accession>B4U3R7</accession>
<evidence type="ECO:0000313" key="2">
    <source>
        <dbReference type="EMBL" id="ACG62634.1"/>
    </source>
</evidence>
<dbReference type="HOGENOM" id="CLU_2195378_0_0_9"/>
<organism evidence="2 3">
    <name type="scientific">Streptococcus equi subsp. zooepidemicus (strain MGCS10565)</name>
    <dbReference type="NCBI Taxonomy" id="552526"/>
    <lineage>
        <taxon>Bacteria</taxon>
        <taxon>Bacillati</taxon>
        <taxon>Bacillota</taxon>
        <taxon>Bacilli</taxon>
        <taxon>Lactobacillales</taxon>
        <taxon>Streptococcaceae</taxon>
        <taxon>Streptococcus</taxon>
    </lineage>
</organism>
<evidence type="ECO:0000256" key="1">
    <source>
        <dbReference type="SAM" id="Phobius"/>
    </source>
</evidence>
<proteinExistence type="predicted"/>
<dbReference type="EMBL" id="CP001129">
    <property type="protein sequence ID" value="ACG62634.1"/>
    <property type="molecule type" value="Genomic_DNA"/>
</dbReference>
<feature type="transmembrane region" description="Helical" evidence="1">
    <location>
        <begin position="105"/>
        <end position="123"/>
    </location>
</feature>
<reference evidence="2 3" key="1">
    <citation type="journal article" date="2008" name="PLoS ONE">
        <title>Genome sequence of a lancefield group C Streptococcus zooepidemicus strain causing epidemic nephritis: new information about an old disease.</title>
        <authorList>
            <person name="Beres S.B."/>
            <person name="Sesso R."/>
            <person name="Pinto S.W.L."/>
            <person name="Hoe N.P."/>
            <person name="Porcella S.F."/>
            <person name="Deleo F.R."/>
            <person name="Musser J.M."/>
        </authorList>
    </citation>
    <scope>NUCLEOTIDE SEQUENCE [LARGE SCALE GENOMIC DNA]</scope>
    <source>
        <strain evidence="2 3">MGCS10565</strain>
    </source>
</reference>
<dbReference type="Proteomes" id="UP000001873">
    <property type="component" value="Chromosome"/>
</dbReference>
<feature type="transmembrane region" description="Helical" evidence="1">
    <location>
        <begin position="80"/>
        <end position="99"/>
    </location>
</feature>
<sequence>MTFILERILGMKLRRKTRLTKIGAPMTVNIGKSHKVKLYPGESIDIDLPDAEDYLTIKHSRQAKKIVTNQDQVTITDNPINLILFWSGVVLVLGSHLVLSFDSSWLYWLTIIGLSSIIASYLVPRFKWVVTQS</sequence>
<keyword evidence="1" id="KW-0812">Transmembrane</keyword>